<name>A0A1J5QDC7_9ZZZZ</name>
<dbReference type="EMBL" id="MLJW01000901">
    <property type="protein sequence ID" value="OIQ81614.1"/>
    <property type="molecule type" value="Genomic_DNA"/>
</dbReference>
<gene>
    <name evidence="1" type="ORF">GALL_366050</name>
</gene>
<evidence type="ECO:0000313" key="1">
    <source>
        <dbReference type="EMBL" id="OIQ81614.1"/>
    </source>
</evidence>
<sequence>MNTRTVPALMRLAVSATLLVAMPAPAVASDTAHVPLPGASGPPWVETGKVNVFRIDELPPAMQAETRRATQRAAERARAGLEYDEIDEDDWQWPDPVESLYADFASMNQGRVLIHPRDIGHTELANYRFLGLADNTANPGEPVLTIARQFQRPDGVIVELREDELAGHGAVVMVRELIHDRVGPWPAVFSVERAPSGRVRSVIDWADNGTDFTLMVLDDVRRPSGQAAYDKAWMFRLAQSIEDAPRAKTPGGPYVRAAPP</sequence>
<comment type="caution">
    <text evidence="1">The sequence shown here is derived from an EMBL/GenBank/DDBJ whole genome shotgun (WGS) entry which is preliminary data.</text>
</comment>
<protein>
    <submittedName>
        <fullName evidence="1">Uncharacterized protein</fullName>
    </submittedName>
</protein>
<proteinExistence type="predicted"/>
<organism evidence="1">
    <name type="scientific">mine drainage metagenome</name>
    <dbReference type="NCBI Taxonomy" id="410659"/>
    <lineage>
        <taxon>unclassified sequences</taxon>
        <taxon>metagenomes</taxon>
        <taxon>ecological metagenomes</taxon>
    </lineage>
</organism>
<reference evidence="1" key="1">
    <citation type="submission" date="2016-10" db="EMBL/GenBank/DDBJ databases">
        <title>Sequence of Gallionella enrichment culture.</title>
        <authorList>
            <person name="Poehlein A."/>
            <person name="Muehling M."/>
            <person name="Daniel R."/>
        </authorList>
    </citation>
    <scope>NUCLEOTIDE SEQUENCE</scope>
</reference>
<accession>A0A1J5QDC7</accession>
<dbReference type="AlphaFoldDB" id="A0A1J5QDC7"/>